<proteinExistence type="predicted"/>
<dbReference type="EMBL" id="QKWP01001879">
    <property type="protein sequence ID" value="RIB06030.1"/>
    <property type="molecule type" value="Genomic_DNA"/>
</dbReference>
<accession>A0A397U721</accession>
<dbReference type="Proteomes" id="UP000266673">
    <property type="component" value="Unassembled WGS sequence"/>
</dbReference>
<gene>
    <name evidence="1" type="ORF">C2G38_2218086</name>
</gene>
<reference evidence="1 2" key="1">
    <citation type="submission" date="2018-06" db="EMBL/GenBank/DDBJ databases">
        <title>Comparative genomics reveals the genomic features of Rhizophagus irregularis, R. cerebriforme, R. diaphanum and Gigaspora rosea, and their symbiotic lifestyle signature.</title>
        <authorList>
            <person name="Morin E."/>
            <person name="San Clemente H."/>
            <person name="Chen E.C.H."/>
            <person name="De La Providencia I."/>
            <person name="Hainaut M."/>
            <person name="Kuo A."/>
            <person name="Kohler A."/>
            <person name="Murat C."/>
            <person name="Tang N."/>
            <person name="Roy S."/>
            <person name="Loubradou J."/>
            <person name="Henrissat B."/>
            <person name="Grigoriev I.V."/>
            <person name="Corradi N."/>
            <person name="Roux C."/>
            <person name="Martin F.M."/>
        </authorList>
    </citation>
    <scope>NUCLEOTIDE SEQUENCE [LARGE SCALE GENOMIC DNA]</scope>
    <source>
        <strain evidence="1 2">DAOM 194757</strain>
    </source>
</reference>
<evidence type="ECO:0000313" key="1">
    <source>
        <dbReference type="EMBL" id="RIB06030.1"/>
    </source>
</evidence>
<keyword evidence="2" id="KW-1185">Reference proteome</keyword>
<sequence length="129" mass="14723">MVAYIFQLVDLKPYTQEGFLHEYNVSLQCTEVFYTTDCELFGLRGLYNLSNHGLEGNIKHGEVFANKKEVTTNGIKASVVERNEFDEQSNSDNMIYESDLTIGAEWWQRESIDDVNAMSNKSPELKGDV</sequence>
<name>A0A397U721_9GLOM</name>
<organism evidence="1 2">
    <name type="scientific">Gigaspora rosea</name>
    <dbReference type="NCBI Taxonomy" id="44941"/>
    <lineage>
        <taxon>Eukaryota</taxon>
        <taxon>Fungi</taxon>
        <taxon>Fungi incertae sedis</taxon>
        <taxon>Mucoromycota</taxon>
        <taxon>Glomeromycotina</taxon>
        <taxon>Glomeromycetes</taxon>
        <taxon>Diversisporales</taxon>
        <taxon>Gigasporaceae</taxon>
        <taxon>Gigaspora</taxon>
    </lineage>
</organism>
<dbReference type="OrthoDB" id="2103793at2759"/>
<protein>
    <submittedName>
        <fullName evidence="1">Uncharacterized protein</fullName>
    </submittedName>
</protein>
<comment type="caution">
    <text evidence="1">The sequence shown here is derived from an EMBL/GenBank/DDBJ whole genome shotgun (WGS) entry which is preliminary data.</text>
</comment>
<evidence type="ECO:0000313" key="2">
    <source>
        <dbReference type="Proteomes" id="UP000266673"/>
    </source>
</evidence>
<dbReference type="AlphaFoldDB" id="A0A397U721"/>